<reference evidence="2 3" key="1">
    <citation type="submission" date="2020-01" db="EMBL/GenBank/DDBJ databases">
        <title>Kibdelosporangium persica a novel Actinomycetes from a hot desert in Iran.</title>
        <authorList>
            <person name="Safaei N."/>
            <person name="Zaburannyi N."/>
            <person name="Mueller R."/>
            <person name="Wink J."/>
        </authorList>
    </citation>
    <scope>NUCLEOTIDE SEQUENCE [LARGE SCALE GENOMIC DNA]</scope>
    <source>
        <strain evidence="2 3">4NS15</strain>
    </source>
</reference>
<dbReference type="Pfam" id="PF13032">
    <property type="entry name" value="RNaseH_pPIWI_RE"/>
    <property type="match status" value="1"/>
</dbReference>
<evidence type="ECO:0000313" key="2">
    <source>
        <dbReference type="EMBL" id="NRN70843.1"/>
    </source>
</evidence>
<dbReference type="EMBL" id="JAAATY010000045">
    <property type="protein sequence ID" value="NRN70843.1"/>
    <property type="molecule type" value="Genomic_DNA"/>
</dbReference>
<proteinExistence type="predicted"/>
<dbReference type="InterPro" id="IPR024996">
    <property type="entry name" value="RNaseH_pPIWI_RE"/>
</dbReference>
<name>A0ABX2FJB5_9PSEU</name>
<sequence length="201" mass="22127">MRAILFQVRNQPTLLLANAGNLRDSWRWLGNETLVRDKLGFAGEPDQRLGAFGEHLRVVLLRDRNSRDEVPQWYAPGKDNDTPGFGVGLWVSQDGAPDNLVFASTADVPKNFPKVPRGLRKLSGREGAGPAPTVAAWNPQYLELTVLGCPEQDEAATWAAIAHQLRFHDDYVPLARPLPMHLAKLAEEYLSPQPTDGGSLG</sequence>
<protein>
    <recommendedName>
        <fullName evidence="1">pPIWI-RE RNaseH domain-containing protein</fullName>
    </recommendedName>
</protein>
<accession>A0ABX2FJB5</accession>
<gene>
    <name evidence="2" type="ORF">GC106_81170</name>
</gene>
<evidence type="ECO:0000259" key="1">
    <source>
        <dbReference type="Pfam" id="PF13032"/>
    </source>
</evidence>
<evidence type="ECO:0000313" key="3">
    <source>
        <dbReference type="Proteomes" id="UP000763557"/>
    </source>
</evidence>
<feature type="domain" description="pPIWI-RE RNaseH" evidence="1">
    <location>
        <begin position="2"/>
        <end position="191"/>
    </location>
</feature>
<dbReference type="Proteomes" id="UP000763557">
    <property type="component" value="Unassembled WGS sequence"/>
</dbReference>
<comment type="caution">
    <text evidence="2">The sequence shown here is derived from an EMBL/GenBank/DDBJ whole genome shotgun (WGS) entry which is preliminary data.</text>
</comment>
<organism evidence="2 3">
    <name type="scientific">Kibdelosporangium persicum</name>
    <dbReference type="NCBI Taxonomy" id="2698649"/>
    <lineage>
        <taxon>Bacteria</taxon>
        <taxon>Bacillati</taxon>
        <taxon>Actinomycetota</taxon>
        <taxon>Actinomycetes</taxon>
        <taxon>Pseudonocardiales</taxon>
        <taxon>Pseudonocardiaceae</taxon>
        <taxon>Kibdelosporangium</taxon>
    </lineage>
</organism>
<keyword evidence="3" id="KW-1185">Reference proteome</keyword>